<evidence type="ECO:0000313" key="1">
    <source>
        <dbReference type="EMBL" id="KAL0065379.1"/>
    </source>
</evidence>
<keyword evidence="2" id="KW-1185">Reference proteome</keyword>
<name>A0ABR2ZX62_9AGAR</name>
<comment type="caution">
    <text evidence="1">The sequence shown here is derived from an EMBL/GenBank/DDBJ whole genome shotgun (WGS) entry which is preliminary data.</text>
</comment>
<reference evidence="1 2" key="1">
    <citation type="submission" date="2024-05" db="EMBL/GenBank/DDBJ databases">
        <title>A draft genome resource for the thread blight pathogen Marasmius tenuissimus strain MS-2.</title>
        <authorList>
            <person name="Yulfo-Soto G.E."/>
            <person name="Baruah I.K."/>
            <person name="Amoako-Attah I."/>
            <person name="Bukari Y."/>
            <person name="Meinhardt L.W."/>
            <person name="Bailey B.A."/>
            <person name="Cohen S.P."/>
        </authorList>
    </citation>
    <scope>NUCLEOTIDE SEQUENCE [LARGE SCALE GENOMIC DNA]</scope>
    <source>
        <strain evidence="1 2">MS-2</strain>
    </source>
</reference>
<proteinExistence type="predicted"/>
<gene>
    <name evidence="1" type="ORF">AAF712_007585</name>
</gene>
<organism evidence="1 2">
    <name type="scientific">Marasmius tenuissimus</name>
    <dbReference type="NCBI Taxonomy" id="585030"/>
    <lineage>
        <taxon>Eukaryota</taxon>
        <taxon>Fungi</taxon>
        <taxon>Dikarya</taxon>
        <taxon>Basidiomycota</taxon>
        <taxon>Agaricomycotina</taxon>
        <taxon>Agaricomycetes</taxon>
        <taxon>Agaricomycetidae</taxon>
        <taxon>Agaricales</taxon>
        <taxon>Marasmiineae</taxon>
        <taxon>Marasmiaceae</taxon>
        <taxon>Marasmius</taxon>
    </lineage>
</organism>
<evidence type="ECO:0000313" key="2">
    <source>
        <dbReference type="Proteomes" id="UP001437256"/>
    </source>
</evidence>
<sequence length="136" mass="15526">MILALRYYKYLLSLPETRLVHAALREAQALWLEGEECWLKDVIEVVKMTAPEWPTTGDSFTSLEGVDDMIAGIEKWTRNGVLTNLHNSKKLAILQRRYPKPPLTKTPTDVFHLPCTHPGPPQIPMQTSHFLPPPRD</sequence>
<dbReference type="EMBL" id="JBBXMP010000048">
    <property type="protein sequence ID" value="KAL0065379.1"/>
    <property type="molecule type" value="Genomic_DNA"/>
</dbReference>
<protein>
    <submittedName>
        <fullName evidence="1">Uncharacterized protein</fullName>
    </submittedName>
</protein>
<dbReference type="Proteomes" id="UP001437256">
    <property type="component" value="Unassembled WGS sequence"/>
</dbReference>
<accession>A0ABR2ZX62</accession>